<dbReference type="Pfam" id="PF00367">
    <property type="entry name" value="PTS_EIIB"/>
    <property type="match status" value="1"/>
</dbReference>
<evidence type="ECO:0000256" key="11">
    <source>
        <dbReference type="PROSITE-ProRule" id="PRU00421"/>
    </source>
</evidence>
<sequence>MDHKKLAEEIIEKVGGASNIISITNCITRLRFVLKDEKLTQTAQLKETKGVLGVAIQGGQYQVIIGNEVANVCAAAKEILGISEDMPTQIDQEGGKKDTLFNRFFKTISGCVFPTLGVMIAAGIIKGFLSVLTSTGVLTADSGTYMVLYAASDVLLYFFPIVIGFSAGKVFQCNPYVTALIGGSLVYPTMISAYNAGTALTFLGIPIALTSYTNSIFPIIVASWAASKVEKFAKKIIPNILQLMFVPCFVIIIMVPLTFLAIGPVMNLVSGALATATMAIFNTSPLFAGLLLGAFWQVIVIFGLHYAFIPVLISNFTTMGSDPVNAVLGVTVFALCGSAFGYVLKVKDKEKKALGVSSLVSGLLGVTEPIIYSIALPLKKPFVCAFVGGGIAGAITAVLGARTYGFGGAGLLAGPVMINPAGIDSSFTTWLIASSVAFVISAILCFLFGTNKEGK</sequence>
<feature type="transmembrane region" description="Helical" evidence="12">
    <location>
        <begin position="104"/>
        <end position="125"/>
    </location>
</feature>
<dbReference type="GO" id="GO:0008982">
    <property type="term" value="F:protein-N(PI)-phosphohistidine-sugar phosphotransferase activity"/>
    <property type="evidence" value="ECO:0007669"/>
    <property type="project" value="InterPro"/>
</dbReference>
<dbReference type="GO" id="GO:0016301">
    <property type="term" value="F:kinase activity"/>
    <property type="evidence" value="ECO:0007669"/>
    <property type="project" value="UniProtKB-KW"/>
</dbReference>
<dbReference type="InterPro" id="IPR018113">
    <property type="entry name" value="PTrfase_EIIB_Cys"/>
</dbReference>
<dbReference type="CDD" id="cd00212">
    <property type="entry name" value="PTS_IIB_glc"/>
    <property type="match status" value="1"/>
</dbReference>
<feature type="transmembrane region" description="Helical" evidence="12">
    <location>
        <begin position="356"/>
        <end position="375"/>
    </location>
</feature>
<dbReference type="EMBL" id="WAGX01000002">
    <property type="protein sequence ID" value="KAB1441035.1"/>
    <property type="molecule type" value="Genomic_DNA"/>
</dbReference>
<keyword evidence="7 12" id="KW-0812">Transmembrane</keyword>
<feature type="transmembrane region" description="Helical" evidence="12">
    <location>
        <begin position="200"/>
        <end position="222"/>
    </location>
</feature>
<evidence type="ECO:0000256" key="4">
    <source>
        <dbReference type="ARBA" id="ARBA00022597"/>
    </source>
</evidence>
<feature type="domain" description="PTS EIIC type-1" evidence="14">
    <location>
        <begin position="106"/>
        <end position="455"/>
    </location>
</feature>
<keyword evidence="4" id="KW-0762">Sugar transport</keyword>
<dbReference type="PROSITE" id="PS51103">
    <property type="entry name" value="PTS_EIIC_TYPE_1"/>
    <property type="match status" value="1"/>
</dbReference>
<accession>A0A7V7QP05</accession>
<feature type="transmembrane region" description="Helical" evidence="12">
    <location>
        <begin position="286"/>
        <end position="312"/>
    </location>
</feature>
<comment type="subcellular location">
    <subcellularLocation>
        <location evidence="1">Cell membrane</location>
        <topology evidence="1">Multi-pass membrane protein</topology>
    </subcellularLocation>
</comment>
<dbReference type="Gene3D" id="3.30.1360.60">
    <property type="entry name" value="Glucose permease domain IIB"/>
    <property type="match status" value="1"/>
</dbReference>
<evidence type="ECO:0000256" key="10">
    <source>
        <dbReference type="ARBA" id="ARBA00023136"/>
    </source>
</evidence>
<dbReference type="FunFam" id="3.30.1360.60:FF:000001">
    <property type="entry name" value="PTS system glucose-specific IIBC component PtsG"/>
    <property type="match status" value="1"/>
</dbReference>
<dbReference type="InterPro" id="IPR050558">
    <property type="entry name" value="PTS_Sugar-Specific_Components"/>
</dbReference>
<dbReference type="PROSITE" id="PS01035">
    <property type="entry name" value="PTS_EIIB_TYPE_1_CYS"/>
    <property type="match status" value="1"/>
</dbReference>
<comment type="caution">
    <text evidence="15">The sequence shown here is derived from an EMBL/GenBank/DDBJ whole genome shotgun (WGS) entry which is preliminary data.</text>
</comment>
<keyword evidence="5" id="KW-0808">Transferase</keyword>
<dbReference type="OrthoDB" id="92465at2"/>
<feature type="transmembrane region" description="Helical" evidence="12">
    <location>
        <begin position="177"/>
        <end position="194"/>
    </location>
</feature>
<evidence type="ECO:0000256" key="5">
    <source>
        <dbReference type="ARBA" id="ARBA00022679"/>
    </source>
</evidence>
<dbReference type="RefSeq" id="WP_151140725.1">
    <property type="nucleotide sequence ID" value="NZ_WAGX01000002.1"/>
</dbReference>
<dbReference type="InterPro" id="IPR003352">
    <property type="entry name" value="PTS_EIIC"/>
</dbReference>
<dbReference type="SUPFAM" id="SSF55604">
    <property type="entry name" value="Glucose permease domain IIB"/>
    <property type="match status" value="1"/>
</dbReference>
<protein>
    <submittedName>
        <fullName evidence="15">PTS beta-glucoside EIIBCA subunit BglP</fullName>
    </submittedName>
</protein>
<reference evidence="15 16" key="1">
    <citation type="submission" date="2019-09" db="EMBL/GenBank/DDBJ databases">
        <authorList>
            <person name="Valk L.C."/>
        </authorList>
    </citation>
    <scope>NUCLEOTIDE SEQUENCE [LARGE SCALE GENOMIC DNA]</scope>
    <source>
        <strain evidence="15">GalUA</strain>
    </source>
</reference>
<evidence type="ECO:0000256" key="2">
    <source>
        <dbReference type="ARBA" id="ARBA00022448"/>
    </source>
</evidence>
<evidence type="ECO:0000313" key="15">
    <source>
        <dbReference type="EMBL" id="KAB1441035.1"/>
    </source>
</evidence>
<dbReference type="GO" id="GO:0015771">
    <property type="term" value="P:trehalose transport"/>
    <property type="evidence" value="ECO:0007669"/>
    <property type="project" value="TreeGrafter"/>
</dbReference>
<evidence type="ECO:0000256" key="6">
    <source>
        <dbReference type="ARBA" id="ARBA00022683"/>
    </source>
</evidence>
<keyword evidence="9 12" id="KW-1133">Transmembrane helix</keyword>
<keyword evidence="16" id="KW-1185">Reference proteome</keyword>
<keyword evidence="10 12" id="KW-0472">Membrane</keyword>
<feature type="transmembrane region" description="Helical" evidence="12">
    <location>
        <begin position="382"/>
        <end position="407"/>
    </location>
</feature>
<feature type="transmembrane region" description="Helical" evidence="12">
    <location>
        <begin position="243"/>
        <end position="266"/>
    </location>
</feature>
<evidence type="ECO:0000256" key="8">
    <source>
        <dbReference type="ARBA" id="ARBA00022777"/>
    </source>
</evidence>
<dbReference type="InterPro" id="IPR001996">
    <property type="entry name" value="PTS_IIB_1"/>
</dbReference>
<feature type="transmembrane region" description="Helical" evidence="12">
    <location>
        <begin position="427"/>
        <end position="449"/>
    </location>
</feature>
<feature type="transmembrane region" description="Helical" evidence="12">
    <location>
        <begin position="145"/>
        <end position="165"/>
    </location>
</feature>
<organism evidence="15 16">
    <name type="scientific">Candidatus Galacturonatibacter soehngenii</name>
    <dbReference type="NCBI Taxonomy" id="2307010"/>
    <lineage>
        <taxon>Bacteria</taxon>
        <taxon>Bacillati</taxon>
        <taxon>Bacillota</taxon>
        <taxon>Clostridia</taxon>
        <taxon>Lachnospirales</taxon>
        <taxon>Lachnospiraceae</taxon>
        <taxon>Candidatus Galacturonatibacter</taxon>
    </lineage>
</organism>
<evidence type="ECO:0000256" key="12">
    <source>
        <dbReference type="SAM" id="Phobius"/>
    </source>
</evidence>
<reference evidence="15 16" key="2">
    <citation type="submission" date="2020-02" db="EMBL/GenBank/DDBJ databases">
        <title>Candidatus Galacturonibacter soehngenii shows hetero-acetogenic catabolism of galacturonic acid but lacks a canonical carbon monoxide dehydrogenase/acetyl-CoA synthase complex.</title>
        <authorList>
            <person name="Diender M."/>
            <person name="Stouten G.R."/>
            <person name="Petersen J.F."/>
            <person name="Nielsen P.H."/>
            <person name="Dueholm M.S."/>
            <person name="Pronk J.T."/>
            <person name="Van Loosdrecht M.C.M."/>
        </authorList>
    </citation>
    <scope>NUCLEOTIDE SEQUENCE [LARGE SCALE GENOMIC DNA]</scope>
    <source>
        <strain evidence="15">GalUA</strain>
    </source>
</reference>
<evidence type="ECO:0000256" key="9">
    <source>
        <dbReference type="ARBA" id="ARBA00022989"/>
    </source>
</evidence>
<name>A0A7V7QP05_9FIRM</name>
<evidence type="ECO:0000256" key="3">
    <source>
        <dbReference type="ARBA" id="ARBA00022475"/>
    </source>
</evidence>
<evidence type="ECO:0000313" key="16">
    <source>
        <dbReference type="Proteomes" id="UP000461768"/>
    </source>
</evidence>
<feature type="active site" description="Phosphocysteine intermediate; for EIIB activity" evidence="11">
    <location>
        <position position="26"/>
    </location>
</feature>
<evidence type="ECO:0000259" key="14">
    <source>
        <dbReference type="PROSITE" id="PS51103"/>
    </source>
</evidence>
<dbReference type="InterPro" id="IPR036878">
    <property type="entry name" value="Glu_permease_IIB"/>
</dbReference>
<keyword evidence="2" id="KW-0813">Transport</keyword>
<gene>
    <name evidence="15" type="ORF">F7O84_00695</name>
</gene>
<dbReference type="PANTHER" id="PTHR30175">
    <property type="entry name" value="PHOSPHOTRANSFERASE SYSTEM TRANSPORT PROTEIN"/>
    <property type="match status" value="1"/>
</dbReference>
<dbReference type="GO" id="GO:0005886">
    <property type="term" value="C:plasma membrane"/>
    <property type="evidence" value="ECO:0007669"/>
    <property type="project" value="UniProtKB-SubCell"/>
</dbReference>
<dbReference type="GO" id="GO:0009401">
    <property type="term" value="P:phosphoenolpyruvate-dependent sugar phosphotransferase system"/>
    <property type="evidence" value="ECO:0007669"/>
    <property type="project" value="UniProtKB-KW"/>
</dbReference>
<keyword evidence="6" id="KW-0598">Phosphotransferase system</keyword>
<keyword evidence="3" id="KW-1003">Cell membrane</keyword>
<evidence type="ECO:0000256" key="7">
    <source>
        <dbReference type="ARBA" id="ARBA00022692"/>
    </source>
</evidence>
<evidence type="ECO:0000259" key="13">
    <source>
        <dbReference type="PROSITE" id="PS51098"/>
    </source>
</evidence>
<dbReference type="GO" id="GO:0090589">
    <property type="term" value="F:protein-phosphocysteine-trehalose phosphotransferase system transporter activity"/>
    <property type="evidence" value="ECO:0007669"/>
    <property type="project" value="TreeGrafter"/>
</dbReference>
<dbReference type="Pfam" id="PF02378">
    <property type="entry name" value="PTS_EIIC"/>
    <property type="match status" value="1"/>
</dbReference>
<feature type="transmembrane region" description="Helical" evidence="12">
    <location>
        <begin position="324"/>
        <end position="344"/>
    </location>
</feature>
<dbReference type="Proteomes" id="UP000461768">
    <property type="component" value="Unassembled WGS sequence"/>
</dbReference>
<dbReference type="PANTHER" id="PTHR30175:SF1">
    <property type="entry name" value="PTS SYSTEM ARBUTIN-, CELLOBIOSE-, AND SALICIN-SPECIFIC EIIBC COMPONENT-RELATED"/>
    <property type="match status" value="1"/>
</dbReference>
<dbReference type="AlphaFoldDB" id="A0A7V7QP05"/>
<feature type="domain" description="PTS EIIB type-1" evidence="13">
    <location>
        <begin position="4"/>
        <end position="86"/>
    </location>
</feature>
<keyword evidence="8" id="KW-0418">Kinase</keyword>
<evidence type="ECO:0000256" key="1">
    <source>
        <dbReference type="ARBA" id="ARBA00004651"/>
    </source>
</evidence>
<dbReference type="PROSITE" id="PS51098">
    <property type="entry name" value="PTS_EIIB_TYPE_1"/>
    <property type="match status" value="1"/>
</dbReference>
<proteinExistence type="predicted"/>
<dbReference type="InterPro" id="IPR013013">
    <property type="entry name" value="PTS_EIIC_1"/>
</dbReference>